<comment type="caution">
    <text evidence="3">The sequence shown here is derived from an EMBL/GenBank/DDBJ whole genome shotgun (WGS) entry which is preliminary data.</text>
</comment>
<keyword evidence="1" id="KW-0676">Redox-active center</keyword>
<evidence type="ECO:0000313" key="3">
    <source>
        <dbReference type="EMBL" id="GMI39247.1"/>
    </source>
</evidence>
<accession>A0A9W7G9W4</accession>
<feature type="compositionally biased region" description="Acidic residues" evidence="2">
    <location>
        <begin position="83"/>
        <end position="92"/>
    </location>
</feature>
<evidence type="ECO:0008006" key="5">
    <source>
        <dbReference type="Google" id="ProtNLM"/>
    </source>
</evidence>
<dbReference type="Proteomes" id="UP001165065">
    <property type="component" value="Unassembled WGS sequence"/>
</dbReference>
<proteinExistence type="predicted"/>
<organism evidence="3 4">
    <name type="scientific">Triparma columacea</name>
    <dbReference type="NCBI Taxonomy" id="722753"/>
    <lineage>
        <taxon>Eukaryota</taxon>
        <taxon>Sar</taxon>
        <taxon>Stramenopiles</taxon>
        <taxon>Ochrophyta</taxon>
        <taxon>Bolidophyceae</taxon>
        <taxon>Parmales</taxon>
        <taxon>Triparmaceae</taxon>
        <taxon>Triparma</taxon>
    </lineage>
</organism>
<feature type="region of interest" description="Disordered" evidence="2">
    <location>
        <begin position="67"/>
        <end position="105"/>
    </location>
</feature>
<sequence length="105" mass="11852">MLTFHERRVSKGLKPLLTSAKVIASDVGGTFIIEVDNVVVWDRGVEGGFPDVKVVKQRIRDVVGENVDLGHSDVGGGKKMREEEGEEEEEEDERNRNMRRMWGVD</sequence>
<dbReference type="InterPro" id="IPR011893">
    <property type="entry name" value="Selenoprotein_Rdx-typ"/>
</dbReference>
<dbReference type="PANTHER" id="PTHR36417:SF2">
    <property type="entry name" value="SELENOPROTEIN DOMAIN PROTEIN (AFU_ORTHOLOGUE AFUA_1G05220)"/>
    <property type="match status" value="1"/>
</dbReference>
<keyword evidence="4" id="KW-1185">Reference proteome</keyword>
<dbReference type="Gene3D" id="3.40.30.10">
    <property type="entry name" value="Glutaredoxin"/>
    <property type="match status" value="1"/>
</dbReference>
<dbReference type="SUPFAM" id="SSF52833">
    <property type="entry name" value="Thioredoxin-like"/>
    <property type="match status" value="1"/>
</dbReference>
<dbReference type="EMBL" id="BRYA01000099">
    <property type="protein sequence ID" value="GMI39247.1"/>
    <property type="molecule type" value="Genomic_DNA"/>
</dbReference>
<dbReference type="InterPro" id="IPR036249">
    <property type="entry name" value="Thioredoxin-like_sf"/>
</dbReference>
<name>A0A9W7G9W4_9STRA</name>
<reference evidence="4" key="1">
    <citation type="journal article" date="2023" name="Commun. Biol.">
        <title>Genome analysis of Parmales, the sister group of diatoms, reveals the evolutionary specialization of diatoms from phago-mixotrophs to photoautotrophs.</title>
        <authorList>
            <person name="Ban H."/>
            <person name="Sato S."/>
            <person name="Yoshikawa S."/>
            <person name="Yamada K."/>
            <person name="Nakamura Y."/>
            <person name="Ichinomiya M."/>
            <person name="Sato N."/>
            <person name="Blanc-Mathieu R."/>
            <person name="Endo H."/>
            <person name="Kuwata A."/>
            <person name="Ogata H."/>
        </authorList>
    </citation>
    <scope>NUCLEOTIDE SEQUENCE [LARGE SCALE GENOMIC DNA]</scope>
</reference>
<evidence type="ECO:0000256" key="2">
    <source>
        <dbReference type="SAM" id="MobiDB-lite"/>
    </source>
</evidence>
<dbReference type="PANTHER" id="PTHR36417">
    <property type="entry name" value="SELENOPROTEIN DOMAIN PROTEIN (AFU_ORTHOLOGUE AFUA_1G05220)"/>
    <property type="match status" value="1"/>
</dbReference>
<dbReference type="Pfam" id="PF10262">
    <property type="entry name" value="Rdx"/>
    <property type="match status" value="1"/>
</dbReference>
<dbReference type="OrthoDB" id="60822at2759"/>
<evidence type="ECO:0000256" key="1">
    <source>
        <dbReference type="ARBA" id="ARBA00023284"/>
    </source>
</evidence>
<evidence type="ECO:0000313" key="4">
    <source>
        <dbReference type="Proteomes" id="UP001165065"/>
    </source>
</evidence>
<dbReference type="AlphaFoldDB" id="A0A9W7G9W4"/>
<protein>
    <recommendedName>
        <fullName evidence="5">Selenoprotein W</fullName>
    </recommendedName>
</protein>
<gene>
    <name evidence="3" type="ORF">TrCOL_g10207</name>
</gene>